<dbReference type="PROSITE" id="PS51257">
    <property type="entry name" value="PROKAR_LIPOPROTEIN"/>
    <property type="match status" value="1"/>
</dbReference>
<keyword evidence="3" id="KW-1185">Reference proteome</keyword>
<name>A0A812XCY4_SYMPI</name>
<feature type="signal peptide" evidence="1">
    <location>
        <begin position="1"/>
        <end position="17"/>
    </location>
</feature>
<evidence type="ECO:0000256" key="1">
    <source>
        <dbReference type="SAM" id="SignalP"/>
    </source>
</evidence>
<sequence>MALKLLVSLGIWPQLTASQACHEAVKDAVAASAAGAEAAEEGSGGQQLLQVTSREIYHPRLNSSGAVEAILHAVNSTNAKAMVEVNATPLNTNLQFIHVPCTFGHTVEEAGVGQLDVLKISAILASDLEMLWANKAAAFATLNSVKGEGGMLWGELNPDLQAVSSETGCNLYYTPPSMWPKDVQERQLQGKQLFSMLRDPYDRMANEFRMQCQGIDSAFELLTRPAVSLREGHLEREGAEYLKYYLTCDVNGYLQSELTKYVAGDRYRGNCHLLPSAEYASSPFGEVEWVDERGIPESFNDFMTSKNASPRMKASLHNFECNDVSAWSLTEKTKKLIRQVYAEDFKLACKVFGHCDDHEMYCHENIENMCGSRPAK</sequence>
<comment type="caution">
    <text evidence="2">The sequence shown here is derived from an EMBL/GenBank/DDBJ whole genome shotgun (WGS) entry which is preliminary data.</text>
</comment>
<accession>A0A812XCY4</accession>
<dbReference type="OrthoDB" id="416999at2759"/>
<evidence type="ECO:0000313" key="2">
    <source>
        <dbReference type="EMBL" id="CAE7722446.1"/>
    </source>
</evidence>
<proteinExistence type="predicted"/>
<dbReference type="EMBL" id="CAJNIZ010045522">
    <property type="protein sequence ID" value="CAE7722446.1"/>
    <property type="molecule type" value="Genomic_DNA"/>
</dbReference>
<organism evidence="2 3">
    <name type="scientific">Symbiodinium pilosum</name>
    <name type="common">Dinoflagellate</name>
    <dbReference type="NCBI Taxonomy" id="2952"/>
    <lineage>
        <taxon>Eukaryota</taxon>
        <taxon>Sar</taxon>
        <taxon>Alveolata</taxon>
        <taxon>Dinophyceae</taxon>
        <taxon>Suessiales</taxon>
        <taxon>Symbiodiniaceae</taxon>
        <taxon>Symbiodinium</taxon>
    </lineage>
</organism>
<feature type="chain" id="PRO_5032764435" description="Sulfotransferase domain-containing protein" evidence="1">
    <location>
        <begin position="18"/>
        <end position="376"/>
    </location>
</feature>
<dbReference type="AlphaFoldDB" id="A0A812XCY4"/>
<dbReference type="Proteomes" id="UP000649617">
    <property type="component" value="Unassembled WGS sequence"/>
</dbReference>
<evidence type="ECO:0008006" key="4">
    <source>
        <dbReference type="Google" id="ProtNLM"/>
    </source>
</evidence>
<reference evidence="2" key="1">
    <citation type="submission" date="2021-02" db="EMBL/GenBank/DDBJ databases">
        <authorList>
            <person name="Dougan E. K."/>
            <person name="Rhodes N."/>
            <person name="Thang M."/>
            <person name="Chan C."/>
        </authorList>
    </citation>
    <scope>NUCLEOTIDE SEQUENCE</scope>
</reference>
<keyword evidence="1" id="KW-0732">Signal</keyword>
<gene>
    <name evidence="2" type="ORF">SPIL2461_LOCUS20609</name>
</gene>
<evidence type="ECO:0000313" key="3">
    <source>
        <dbReference type="Proteomes" id="UP000649617"/>
    </source>
</evidence>
<protein>
    <recommendedName>
        <fullName evidence="4">Sulfotransferase domain-containing protein</fullName>
    </recommendedName>
</protein>